<protein>
    <submittedName>
        <fullName evidence="1">DUF3599 family protein</fullName>
    </submittedName>
</protein>
<dbReference type="InterPro" id="IPR024556">
    <property type="entry name" value="DUF3599"/>
</dbReference>
<comment type="caution">
    <text evidence="1">The sequence shown here is derived from an EMBL/GenBank/DDBJ whole genome shotgun (WGS) entry which is preliminary data.</text>
</comment>
<accession>A0A414B5C8</accession>
<sequence>MSFDDFLNHRCNIYHPVKKDVDFGYGIKSEPAEERLKMPDLEDVPCHFYVSSSPKIVQKEPYPVVEGEAKLALPYGVDIRENDFVKSRGLIYRAGIPKAVHGNHHIVVTIKREEGIKGAI</sequence>
<dbReference type="Gene3D" id="2.40.10.370">
    <property type="entry name" value="Protein of unknown function DUF3599"/>
    <property type="match status" value="1"/>
</dbReference>
<dbReference type="Proteomes" id="UP000284621">
    <property type="component" value="Unassembled WGS sequence"/>
</dbReference>
<organism evidence="1 2">
    <name type="scientific">Anaerobutyricum hallii</name>
    <dbReference type="NCBI Taxonomy" id="39488"/>
    <lineage>
        <taxon>Bacteria</taxon>
        <taxon>Bacillati</taxon>
        <taxon>Bacillota</taxon>
        <taxon>Clostridia</taxon>
        <taxon>Lachnospirales</taxon>
        <taxon>Lachnospiraceae</taxon>
        <taxon>Anaerobutyricum</taxon>
    </lineage>
</organism>
<name>A0A414B5C8_9FIRM</name>
<dbReference type="AlphaFoldDB" id="A0A414B5C8"/>
<dbReference type="Pfam" id="PF12206">
    <property type="entry name" value="DUF3599"/>
    <property type="match status" value="1"/>
</dbReference>
<evidence type="ECO:0000313" key="2">
    <source>
        <dbReference type="Proteomes" id="UP000284621"/>
    </source>
</evidence>
<proteinExistence type="predicted"/>
<evidence type="ECO:0000313" key="1">
    <source>
        <dbReference type="EMBL" id="RHC64171.1"/>
    </source>
</evidence>
<dbReference type="RefSeq" id="WP_118381206.1">
    <property type="nucleotide sequence ID" value="NZ_CABJFJ010000009.1"/>
</dbReference>
<keyword evidence="2" id="KW-1185">Reference proteome</keyword>
<dbReference type="EMBL" id="QSID01000009">
    <property type="protein sequence ID" value="RHC64171.1"/>
    <property type="molecule type" value="Genomic_DNA"/>
</dbReference>
<reference evidence="1 2" key="1">
    <citation type="submission" date="2018-08" db="EMBL/GenBank/DDBJ databases">
        <title>A genome reference for cultivated species of the human gut microbiota.</title>
        <authorList>
            <person name="Zou Y."/>
            <person name="Xue W."/>
            <person name="Luo G."/>
        </authorList>
    </citation>
    <scope>NUCLEOTIDE SEQUENCE [LARGE SCALE GENOMIC DNA]</scope>
    <source>
        <strain evidence="1 2">AM34-3LB</strain>
    </source>
</reference>
<gene>
    <name evidence="1" type="ORF">DW833_08895</name>
</gene>
<dbReference type="InterPro" id="IPR038667">
    <property type="entry name" value="XkdH-like_sf"/>
</dbReference>